<sequence>MASKTGIVKWFNEIKGHGFITQDDGGPELFVRHTSVTGRGPSLGRGALREGDLVSFEVTETPRGPTAVSVMIRVNPF</sequence>
<dbReference type="InterPro" id="IPR011129">
    <property type="entry name" value="CSD"/>
</dbReference>
<feature type="domain" description="CSD" evidence="3">
    <location>
        <begin position="3"/>
        <end position="72"/>
    </location>
</feature>
<dbReference type="InterPro" id="IPR012156">
    <property type="entry name" value="Cold_shock_CspA"/>
</dbReference>
<dbReference type="Proteomes" id="UP000663853">
    <property type="component" value="Unassembled WGS sequence"/>
</dbReference>
<dbReference type="InterPro" id="IPR012340">
    <property type="entry name" value="NA-bd_OB-fold"/>
</dbReference>
<dbReference type="PRINTS" id="PR00050">
    <property type="entry name" value="COLDSHOCK"/>
</dbReference>
<accession>A0A8H3HFZ5</accession>
<evidence type="ECO:0000256" key="1">
    <source>
        <dbReference type="ARBA" id="ARBA00004496"/>
    </source>
</evidence>
<dbReference type="Gene3D" id="2.40.50.140">
    <property type="entry name" value="Nucleic acid-binding proteins"/>
    <property type="match status" value="1"/>
</dbReference>
<comment type="caution">
    <text evidence="4">The sequence shown here is derived from an EMBL/GenBank/DDBJ whole genome shotgun (WGS) entry which is preliminary data.</text>
</comment>
<protein>
    <recommendedName>
        <fullName evidence="3">CSD domain-containing protein</fullName>
    </recommendedName>
</protein>
<dbReference type="PIRSF" id="PIRSF002599">
    <property type="entry name" value="Cold_shock_A"/>
    <property type="match status" value="1"/>
</dbReference>
<reference evidence="4" key="1">
    <citation type="submission" date="2021-01" db="EMBL/GenBank/DDBJ databases">
        <authorList>
            <person name="Kaushik A."/>
        </authorList>
    </citation>
    <scope>NUCLEOTIDE SEQUENCE</scope>
    <source>
        <strain evidence="4">AG6-10EEA</strain>
    </source>
</reference>
<evidence type="ECO:0000313" key="5">
    <source>
        <dbReference type="Proteomes" id="UP000663853"/>
    </source>
</evidence>
<dbReference type="InterPro" id="IPR002059">
    <property type="entry name" value="CSP_DNA-bd"/>
</dbReference>
<comment type="subcellular location">
    <subcellularLocation>
        <location evidence="1">Cytoplasm</location>
    </subcellularLocation>
</comment>
<name>A0A8H3HFZ5_9AGAM</name>
<organism evidence="4 5">
    <name type="scientific">Rhizoctonia solani</name>
    <dbReference type="NCBI Taxonomy" id="456999"/>
    <lineage>
        <taxon>Eukaryota</taxon>
        <taxon>Fungi</taxon>
        <taxon>Dikarya</taxon>
        <taxon>Basidiomycota</taxon>
        <taxon>Agaricomycotina</taxon>
        <taxon>Agaricomycetes</taxon>
        <taxon>Cantharellales</taxon>
        <taxon>Ceratobasidiaceae</taxon>
        <taxon>Rhizoctonia</taxon>
    </lineage>
</organism>
<dbReference type="SUPFAM" id="SSF50249">
    <property type="entry name" value="Nucleic acid-binding proteins"/>
    <property type="match status" value="1"/>
</dbReference>
<dbReference type="InterPro" id="IPR050181">
    <property type="entry name" value="Cold_shock_domain"/>
</dbReference>
<dbReference type="CDD" id="cd04458">
    <property type="entry name" value="CSP_CDS"/>
    <property type="match status" value="1"/>
</dbReference>
<evidence type="ECO:0000313" key="4">
    <source>
        <dbReference type="EMBL" id="CAE6527785.1"/>
    </source>
</evidence>
<evidence type="ECO:0000259" key="3">
    <source>
        <dbReference type="PROSITE" id="PS51857"/>
    </source>
</evidence>
<dbReference type="GO" id="GO:0005737">
    <property type="term" value="C:cytoplasm"/>
    <property type="evidence" value="ECO:0007669"/>
    <property type="project" value="UniProtKB-SubCell"/>
</dbReference>
<evidence type="ECO:0000256" key="2">
    <source>
        <dbReference type="ARBA" id="ARBA00022490"/>
    </source>
</evidence>
<gene>
    <name evidence="4" type="ORF">RDB_LOCUS163070</name>
</gene>
<proteinExistence type="predicted"/>
<dbReference type="SMART" id="SM00357">
    <property type="entry name" value="CSP"/>
    <property type="match status" value="1"/>
</dbReference>
<keyword evidence="2" id="KW-0963">Cytoplasm</keyword>
<dbReference type="EMBL" id="CAJMXA010003940">
    <property type="protein sequence ID" value="CAE6527785.1"/>
    <property type="molecule type" value="Genomic_DNA"/>
</dbReference>
<dbReference type="GO" id="GO:0003676">
    <property type="term" value="F:nucleic acid binding"/>
    <property type="evidence" value="ECO:0007669"/>
    <property type="project" value="InterPro"/>
</dbReference>
<dbReference type="PANTHER" id="PTHR11544">
    <property type="entry name" value="COLD SHOCK DOMAIN CONTAINING PROTEINS"/>
    <property type="match status" value="1"/>
</dbReference>
<dbReference type="AlphaFoldDB" id="A0A8H3HFZ5"/>
<dbReference type="PROSITE" id="PS51857">
    <property type="entry name" value="CSD_2"/>
    <property type="match status" value="1"/>
</dbReference>
<dbReference type="Pfam" id="PF00313">
    <property type="entry name" value="CSD"/>
    <property type="match status" value="1"/>
</dbReference>